<feature type="region of interest" description="Disordered" evidence="1">
    <location>
        <begin position="36"/>
        <end position="64"/>
    </location>
</feature>
<evidence type="ECO:0000313" key="2">
    <source>
        <dbReference type="EMBL" id="QIP37115.1"/>
    </source>
</evidence>
<dbReference type="PROSITE" id="PS51257">
    <property type="entry name" value="PROKAR_LIPOPROTEIN"/>
    <property type="match status" value="1"/>
</dbReference>
<organism evidence="2 3">
    <name type="scientific">Komagataeibacter rhaeticus</name>
    <dbReference type="NCBI Taxonomy" id="215221"/>
    <lineage>
        <taxon>Bacteria</taxon>
        <taxon>Pseudomonadati</taxon>
        <taxon>Pseudomonadota</taxon>
        <taxon>Alphaproteobacteria</taxon>
        <taxon>Acetobacterales</taxon>
        <taxon>Acetobacteraceae</taxon>
        <taxon>Komagataeibacter</taxon>
    </lineage>
</organism>
<keyword evidence="3" id="KW-1185">Reference proteome</keyword>
<dbReference type="EMBL" id="CP050139">
    <property type="protein sequence ID" value="QIP37115.1"/>
    <property type="molecule type" value="Genomic_DNA"/>
</dbReference>
<feature type="compositionally biased region" description="Basic and acidic residues" evidence="1">
    <location>
        <begin position="49"/>
        <end position="64"/>
    </location>
</feature>
<dbReference type="AlphaFoldDB" id="A0A858JJ27"/>
<evidence type="ECO:0000313" key="3">
    <source>
        <dbReference type="Proteomes" id="UP000502533"/>
    </source>
</evidence>
<dbReference type="Proteomes" id="UP000502533">
    <property type="component" value="Chromosome"/>
</dbReference>
<sequence>MRSIALLGLALALAGTGLSACKRHHETAGEKLDHFGDKVQDTLDPPKGPGEKAGRTIDRTLHDN</sequence>
<reference evidence="2 3" key="1">
    <citation type="submission" date="2020-03" db="EMBL/GenBank/DDBJ databases">
        <title>Isolation of cellulose-producing strains, genome characterization and application of the synthesized cellulose films as an economical and sustainable material for piezoelectric sensor construction.</title>
        <authorList>
            <person name="Mangayil R.K."/>
        </authorList>
    </citation>
    <scope>NUCLEOTIDE SEQUENCE [LARGE SCALE GENOMIC DNA]</scope>
    <source>
        <strain evidence="2 3">ENS 9a1a</strain>
    </source>
</reference>
<proteinExistence type="predicted"/>
<name>A0A858JJ27_9PROT</name>
<accession>A0A858JJ27</accession>
<gene>
    <name evidence="2" type="ORF">GWK63_13560</name>
</gene>
<dbReference type="KEGG" id="kre:GWK63_13560"/>
<evidence type="ECO:0000256" key="1">
    <source>
        <dbReference type="SAM" id="MobiDB-lite"/>
    </source>
</evidence>
<protein>
    <submittedName>
        <fullName evidence="2">Uncharacterized protein</fullName>
    </submittedName>
</protein>